<sequence length="162" mass="17617">MSEVCFTATCDAPLDVTFAYLDDYRNVLEYMHGMTSYRPVGELDHGLGAMYESTIKLGPSTQKSTIKNVCWEKNARVSYESVSGMRSTTTFVFRELPGQRSEVEVRIGFSLPGGIAGRALEKTLEPFIAAAAKNTAANISRVVSAHYARQVAAAGNADSPRP</sequence>
<proteinExistence type="predicted"/>
<dbReference type="InterPro" id="IPR019587">
    <property type="entry name" value="Polyketide_cyclase/dehydratase"/>
</dbReference>
<comment type="caution">
    <text evidence="1">The sequence shown here is derived from an EMBL/GenBank/DDBJ whole genome shotgun (WGS) entry which is preliminary data.</text>
</comment>
<evidence type="ECO:0000313" key="1">
    <source>
        <dbReference type="EMBL" id="GAA2197483.1"/>
    </source>
</evidence>
<dbReference type="RefSeq" id="WP_158103064.1">
    <property type="nucleotide sequence ID" value="NZ_BAAAOQ010000011.1"/>
</dbReference>
<dbReference type="InterPro" id="IPR023393">
    <property type="entry name" value="START-like_dom_sf"/>
</dbReference>
<organism evidence="1 2">
    <name type="scientific">Streptomyces bangladeshensis</name>
    <dbReference type="NCBI Taxonomy" id="295352"/>
    <lineage>
        <taxon>Bacteria</taxon>
        <taxon>Bacillati</taxon>
        <taxon>Actinomycetota</taxon>
        <taxon>Actinomycetes</taxon>
        <taxon>Kitasatosporales</taxon>
        <taxon>Streptomycetaceae</taxon>
        <taxon>Streptomyces</taxon>
    </lineage>
</organism>
<dbReference type="Pfam" id="PF10604">
    <property type="entry name" value="Polyketide_cyc2"/>
    <property type="match status" value="1"/>
</dbReference>
<dbReference type="EMBL" id="BAAAOQ010000011">
    <property type="protein sequence ID" value="GAA2197483.1"/>
    <property type="molecule type" value="Genomic_DNA"/>
</dbReference>
<dbReference type="SUPFAM" id="SSF55961">
    <property type="entry name" value="Bet v1-like"/>
    <property type="match status" value="1"/>
</dbReference>
<reference evidence="1 2" key="1">
    <citation type="journal article" date="2019" name="Int. J. Syst. Evol. Microbiol.">
        <title>The Global Catalogue of Microorganisms (GCM) 10K type strain sequencing project: providing services to taxonomists for standard genome sequencing and annotation.</title>
        <authorList>
            <consortium name="The Broad Institute Genomics Platform"/>
            <consortium name="The Broad Institute Genome Sequencing Center for Infectious Disease"/>
            <person name="Wu L."/>
            <person name="Ma J."/>
        </authorList>
    </citation>
    <scope>NUCLEOTIDE SEQUENCE [LARGE SCALE GENOMIC DNA]</scope>
    <source>
        <strain evidence="1 2">JCM 14924</strain>
    </source>
</reference>
<dbReference type="Gene3D" id="3.30.530.20">
    <property type="match status" value="1"/>
</dbReference>
<protein>
    <submittedName>
        <fullName evidence="1">SRPBCC family protein</fullName>
    </submittedName>
</protein>
<dbReference type="CDD" id="cd07812">
    <property type="entry name" value="SRPBCC"/>
    <property type="match status" value="1"/>
</dbReference>
<gene>
    <name evidence="1" type="ORF">GCM10009787_36160</name>
</gene>
<dbReference type="Proteomes" id="UP001501391">
    <property type="component" value="Unassembled WGS sequence"/>
</dbReference>
<name>A0ABN3BL78_9ACTN</name>
<keyword evidence="2" id="KW-1185">Reference proteome</keyword>
<accession>A0ABN3BL78</accession>
<evidence type="ECO:0000313" key="2">
    <source>
        <dbReference type="Proteomes" id="UP001501391"/>
    </source>
</evidence>